<evidence type="ECO:0000256" key="3">
    <source>
        <dbReference type="ARBA" id="ARBA00022884"/>
    </source>
</evidence>
<dbReference type="PROSITE" id="PS00050">
    <property type="entry name" value="RIBOSOMAL_L23"/>
    <property type="match status" value="1"/>
</dbReference>
<evidence type="ECO:0000313" key="8">
    <source>
        <dbReference type="EMBL" id="OGY97275.1"/>
    </source>
</evidence>
<dbReference type="Gene3D" id="3.30.70.330">
    <property type="match status" value="1"/>
</dbReference>
<evidence type="ECO:0000256" key="6">
    <source>
        <dbReference type="HAMAP-Rule" id="MF_01369"/>
    </source>
</evidence>
<keyword evidence="2 6" id="KW-0699">rRNA-binding</keyword>
<name>A0A1G2C7B7_9BACT</name>
<accession>A0A1G2C7B7</accession>
<dbReference type="InterPro" id="IPR012678">
    <property type="entry name" value="Ribosomal_uL23/eL15/eS24_sf"/>
</dbReference>
<dbReference type="Pfam" id="PF00276">
    <property type="entry name" value="Ribosomal_L23"/>
    <property type="match status" value="1"/>
</dbReference>
<dbReference type="InterPro" id="IPR001014">
    <property type="entry name" value="Ribosomal_uL23_CS"/>
</dbReference>
<dbReference type="GO" id="GO:0005840">
    <property type="term" value="C:ribosome"/>
    <property type="evidence" value="ECO:0007669"/>
    <property type="project" value="UniProtKB-KW"/>
</dbReference>
<dbReference type="GO" id="GO:1990904">
    <property type="term" value="C:ribonucleoprotein complex"/>
    <property type="evidence" value="ECO:0007669"/>
    <property type="project" value="UniProtKB-KW"/>
</dbReference>
<keyword evidence="4 6" id="KW-0689">Ribosomal protein</keyword>
<evidence type="ECO:0000256" key="2">
    <source>
        <dbReference type="ARBA" id="ARBA00022730"/>
    </source>
</evidence>
<protein>
    <recommendedName>
        <fullName evidence="6">Large ribosomal subunit protein uL23</fullName>
    </recommendedName>
</protein>
<dbReference type="GO" id="GO:0006412">
    <property type="term" value="P:translation"/>
    <property type="evidence" value="ECO:0007669"/>
    <property type="project" value="UniProtKB-UniRule"/>
</dbReference>
<dbReference type="GO" id="GO:0003735">
    <property type="term" value="F:structural constituent of ribosome"/>
    <property type="evidence" value="ECO:0007669"/>
    <property type="project" value="InterPro"/>
</dbReference>
<dbReference type="Proteomes" id="UP000176349">
    <property type="component" value="Unassembled WGS sequence"/>
</dbReference>
<dbReference type="GO" id="GO:0019843">
    <property type="term" value="F:rRNA binding"/>
    <property type="evidence" value="ECO:0007669"/>
    <property type="project" value="UniProtKB-UniRule"/>
</dbReference>
<organism evidence="8 9">
    <name type="scientific">Candidatus Liptonbacteria bacterium GWC1_60_9</name>
    <dbReference type="NCBI Taxonomy" id="1798645"/>
    <lineage>
        <taxon>Bacteria</taxon>
        <taxon>Candidatus Liptoniibacteriota</taxon>
    </lineage>
</organism>
<dbReference type="NCBIfam" id="NF004363">
    <property type="entry name" value="PRK05738.2-4"/>
    <property type="match status" value="1"/>
</dbReference>
<dbReference type="HAMAP" id="MF_01369_B">
    <property type="entry name" value="Ribosomal_uL23_B"/>
    <property type="match status" value="1"/>
</dbReference>
<evidence type="ECO:0000313" key="9">
    <source>
        <dbReference type="Proteomes" id="UP000176349"/>
    </source>
</evidence>
<evidence type="ECO:0000256" key="1">
    <source>
        <dbReference type="ARBA" id="ARBA00006700"/>
    </source>
</evidence>
<comment type="similarity">
    <text evidence="1 6 7">Belongs to the universal ribosomal protein uL23 family.</text>
</comment>
<comment type="caution">
    <text evidence="8">The sequence shown here is derived from an EMBL/GenBank/DDBJ whole genome shotgun (WGS) entry which is preliminary data.</text>
</comment>
<dbReference type="InterPro" id="IPR013025">
    <property type="entry name" value="Ribosomal_uL23-like"/>
</dbReference>
<reference evidence="8 9" key="1">
    <citation type="journal article" date="2016" name="Nat. Commun.">
        <title>Thousands of microbial genomes shed light on interconnected biogeochemical processes in an aquifer system.</title>
        <authorList>
            <person name="Anantharaman K."/>
            <person name="Brown C.T."/>
            <person name="Hug L.A."/>
            <person name="Sharon I."/>
            <person name="Castelle C.J."/>
            <person name="Probst A.J."/>
            <person name="Thomas B.C."/>
            <person name="Singh A."/>
            <person name="Wilkins M.J."/>
            <person name="Karaoz U."/>
            <person name="Brodie E.L."/>
            <person name="Williams K.H."/>
            <person name="Hubbard S.S."/>
            <person name="Banfield J.F."/>
        </authorList>
    </citation>
    <scope>NUCLEOTIDE SEQUENCE [LARGE SCALE GENOMIC DNA]</scope>
</reference>
<evidence type="ECO:0000256" key="7">
    <source>
        <dbReference type="RuleBase" id="RU003934"/>
    </source>
</evidence>
<keyword evidence="3 6" id="KW-0694">RNA-binding</keyword>
<keyword evidence="5 6" id="KW-0687">Ribonucleoprotein</keyword>
<gene>
    <name evidence="6" type="primary">rplW</name>
    <name evidence="8" type="ORF">A2128_03120</name>
</gene>
<comment type="subunit">
    <text evidence="6">Part of the 50S ribosomal subunit. Contacts protein L29, and trigger factor when it is bound to the ribosome.</text>
</comment>
<proteinExistence type="inferred from homology"/>
<dbReference type="EMBL" id="MHKV01000016">
    <property type="protein sequence ID" value="OGY97275.1"/>
    <property type="molecule type" value="Genomic_DNA"/>
</dbReference>
<sequence length="93" mass="10652">MADLSLIIKPWVTEKANALSRMGKYVFMVKPEATKNEVRKALKKLYGVDAVKVDVVNARGRKRRFMRTFTPGRRYKKAIVTLKTGQTLDIIPK</sequence>
<dbReference type="PANTHER" id="PTHR11620">
    <property type="entry name" value="60S RIBOSOMAL PROTEIN L23A"/>
    <property type="match status" value="1"/>
</dbReference>
<dbReference type="InterPro" id="IPR012677">
    <property type="entry name" value="Nucleotide-bd_a/b_plait_sf"/>
</dbReference>
<comment type="function">
    <text evidence="6">One of the early assembly proteins it binds 23S rRNA. One of the proteins that surrounds the polypeptide exit tunnel on the outside of the ribosome. Forms the main docking site for trigger factor binding to the ribosome.</text>
</comment>
<dbReference type="AlphaFoldDB" id="A0A1G2C7B7"/>
<evidence type="ECO:0000256" key="5">
    <source>
        <dbReference type="ARBA" id="ARBA00023274"/>
    </source>
</evidence>
<evidence type="ECO:0000256" key="4">
    <source>
        <dbReference type="ARBA" id="ARBA00022980"/>
    </source>
</evidence>
<dbReference type="SUPFAM" id="SSF54189">
    <property type="entry name" value="Ribosomal proteins S24e, L23 and L15e"/>
    <property type="match status" value="1"/>
</dbReference>